<protein>
    <submittedName>
        <fullName evidence="5">CHAT domain-containing protein</fullName>
    </submittedName>
</protein>
<dbReference type="PROSITE" id="PS51125">
    <property type="entry name" value="NHL"/>
    <property type="match status" value="4"/>
</dbReference>
<evidence type="ECO:0000256" key="2">
    <source>
        <dbReference type="PROSITE-ProRule" id="PRU00504"/>
    </source>
</evidence>
<accession>A0ABW2S057</accession>
<sequence>MSDKIAAAEFGLDLTPGPGSGEYTVKVVRGASGGRPHSTFRLDVDALADLSRSLETTVLASAARARRRVVPELERPLREVGSQLFQALFAGPIDTAYRSSLAVAGERGEKLRLVLSITAPELAVMPWEALYDRELETYVCLKDDVVRHIDAPYTPDPLPVRPPLRILAIVASPRGLPELNVDAERQHLERALAGPISAGQARLDWETQASWWRVHERLLQEPWHVLHFIGHGDYDYERGEGRIALVRDDGRADWVDATKLADLLGEAEPTPRVVVLNSCASGQSGSNDLFSGTAATLVRRGISAVAAMQFSVSDTAAVAFPRGFYTALVSGRRVDEAVRSGRIDIRGIGDGTLEWVTPILHVRGDATELFQLVGEPEPVRYSVTRADERQDLLGDSQWADALGAYYAKRWPEAVEHFEALQARYPDEARVETRLQQARRQRDIQDWSANADASAQEGDWDTVVSALEHLTALDPKHPDAASRLEHARIAQRCRSLVDEMTALHQARQWDAVVAAAQELAGLDPDNPDPDGIVSDAQAQIRDAQLADRYAQALNHLDEENWRQAAELFAVVEQDQLGYRDASTLRATAEQQLDLADKYRRATESQTSGEWTTAATLFGEIVAMDAQYRDAATRRDQCKATSPADIAPTAPPGAPTLSDKHRTAPRIAAPPTKFQPLFARLSRRVKIAVTAGLVATIAIIAAVITLAPQTSQTPQTSPTTELPFSGRPTWVAVDSAGAVYVTDVGTNRVLKLAPGATSATELAFSGLGHPAGVAVDSAGAVYVTDNGSGTKRVLKLAPGATSATELAFSGLELPAGVAVDSAGAVYVADFGTSRVLKLAPGATSATELAFSGLKLPGGVAVDSAGAVYVTDIVTNRVLKLAPGATSATELAFSGLDNPGGVAVDSAGAVYVADFGTKRVLKLAPRATSATELAFSGLEVPGGVAVDSAGAVYVTNNGTNRVLKLAAG</sequence>
<dbReference type="SUPFAM" id="SSF48452">
    <property type="entry name" value="TPR-like"/>
    <property type="match status" value="1"/>
</dbReference>
<dbReference type="InterPro" id="IPR035016">
    <property type="entry name" value="NHL_PKND"/>
</dbReference>
<feature type="repeat" description="NHL" evidence="2">
    <location>
        <begin position="893"/>
        <end position="923"/>
    </location>
</feature>
<evidence type="ECO:0000259" key="4">
    <source>
        <dbReference type="Pfam" id="PF12770"/>
    </source>
</evidence>
<dbReference type="Gene3D" id="2.40.10.500">
    <property type="match status" value="3"/>
</dbReference>
<dbReference type="EMBL" id="JBHTCS010000017">
    <property type="protein sequence ID" value="MFC7449405.1"/>
    <property type="molecule type" value="Genomic_DNA"/>
</dbReference>
<dbReference type="InterPro" id="IPR011990">
    <property type="entry name" value="TPR-like_helical_dom_sf"/>
</dbReference>
<feature type="repeat" description="NHL" evidence="2">
    <location>
        <begin position="725"/>
        <end position="753"/>
    </location>
</feature>
<dbReference type="InterPro" id="IPR001258">
    <property type="entry name" value="NHL_repeat"/>
</dbReference>
<feature type="repeat" description="NHL" evidence="2">
    <location>
        <begin position="767"/>
        <end position="797"/>
    </location>
</feature>
<dbReference type="CDD" id="cd14952">
    <property type="entry name" value="NHL_PKND_like"/>
    <property type="match status" value="1"/>
</dbReference>
<dbReference type="SUPFAM" id="SSF101898">
    <property type="entry name" value="NHL repeat"/>
    <property type="match status" value="2"/>
</dbReference>
<keyword evidence="6" id="KW-1185">Reference proteome</keyword>
<feature type="region of interest" description="Disordered" evidence="3">
    <location>
        <begin position="632"/>
        <end position="659"/>
    </location>
</feature>
<feature type="repeat" description="NHL" evidence="2">
    <location>
        <begin position="809"/>
        <end position="839"/>
    </location>
</feature>
<evidence type="ECO:0000256" key="3">
    <source>
        <dbReference type="SAM" id="MobiDB-lite"/>
    </source>
</evidence>
<reference evidence="6" key="1">
    <citation type="journal article" date="2019" name="Int. J. Syst. Evol. Microbiol.">
        <title>The Global Catalogue of Microorganisms (GCM) 10K type strain sequencing project: providing services to taxonomists for standard genome sequencing and annotation.</title>
        <authorList>
            <consortium name="The Broad Institute Genomics Platform"/>
            <consortium name="The Broad Institute Genome Sequencing Center for Infectious Disease"/>
            <person name="Wu L."/>
            <person name="Ma J."/>
        </authorList>
    </citation>
    <scope>NUCLEOTIDE SEQUENCE [LARGE SCALE GENOMIC DNA]</scope>
    <source>
        <strain evidence="6">ICMP 19430</strain>
    </source>
</reference>
<dbReference type="InterPro" id="IPR024983">
    <property type="entry name" value="CHAT_dom"/>
</dbReference>
<gene>
    <name evidence="5" type="ORF">ACFQS9_16030</name>
</gene>
<dbReference type="RefSeq" id="WP_378406327.1">
    <property type="nucleotide sequence ID" value="NZ_JBHTCS010000017.1"/>
</dbReference>
<dbReference type="PANTHER" id="PTHR24104">
    <property type="entry name" value="E3 UBIQUITIN-PROTEIN LIGASE NHLRC1-RELATED"/>
    <property type="match status" value="1"/>
</dbReference>
<proteinExistence type="predicted"/>
<dbReference type="Proteomes" id="UP001596484">
    <property type="component" value="Unassembled WGS sequence"/>
</dbReference>
<comment type="caution">
    <text evidence="5">The sequence shown here is derived from an EMBL/GenBank/DDBJ whole genome shotgun (WGS) entry which is preliminary data.</text>
</comment>
<name>A0ABW2S057_9NOCA</name>
<evidence type="ECO:0000313" key="5">
    <source>
        <dbReference type="EMBL" id="MFC7449405.1"/>
    </source>
</evidence>
<dbReference type="Gene3D" id="1.25.40.10">
    <property type="entry name" value="Tetratricopeptide repeat domain"/>
    <property type="match status" value="1"/>
</dbReference>
<keyword evidence="1" id="KW-0677">Repeat</keyword>
<dbReference type="PANTHER" id="PTHR24104:SF25">
    <property type="entry name" value="PROTEIN LIN-41"/>
    <property type="match status" value="1"/>
</dbReference>
<dbReference type="InterPro" id="IPR050952">
    <property type="entry name" value="TRIM-NHL_E3_ligases"/>
</dbReference>
<evidence type="ECO:0000313" key="6">
    <source>
        <dbReference type="Proteomes" id="UP001596484"/>
    </source>
</evidence>
<dbReference type="Pfam" id="PF01436">
    <property type="entry name" value="NHL"/>
    <property type="match status" value="3"/>
</dbReference>
<feature type="domain" description="CHAT" evidence="4">
    <location>
        <begin position="79"/>
        <end position="346"/>
    </location>
</feature>
<dbReference type="Pfam" id="PF12770">
    <property type="entry name" value="CHAT"/>
    <property type="match status" value="1"/>
</dbReference>
<evidence type="ECO:0000256" key="1">
    <source>
        <dbReference type="ARBA" id="ARBA00022737"/>
    </source>
</evidence>
<organism evidence="5 6">
    <name type="scientific">Rhodococcus daqingensis</name>
    <dbReference type="NCBI Taxonomy" id="2479363"/>
    <lineage>
        <taxon>Bacteria</taxon>
        <taxon>Bacillati</taxon>
        <taxon>Actinomycetota</taxon>
        <taxon>Actinomycetes</taxon>
        <taxon>Mycobacteriales</taxon>
        <taxon>Nocardiaceae</taxon>
        <taxon>Rhodococcus</taxon>
    </lineage>
</organism>